<dbReference type="AlphaFoldDB" id="A0A9Q4H7D8"/>
<protein>
    <submittedName>
        <fullName evidence="1">Uncharacterized protein</fullName>
    </submittedName>
</protein>
<dbReference type="Proteomes" id="UP001077788">
    <property type="component" value="Unassembled WGS sequence"/>
</dbReference>
<feature type="non-terminal residue" evidence="1">
    <location>
        <position position="1"/>
    </location>
</feature>
<organism evidence="1 2">
    <name type="scientific">Actinobacillus pleuropneumoniae</name>
    <name type="common">Haemophilus pleuropneumoniae</name>
    <dbReference type="NCBI Taxonomy" id="715"/>
    <lineage>
        <taxon>Bacteria</taxon>
        <taxon>Pseudomonadati</taxon>
        <taxon>Pseudomonadota</taxon>
        <taxon>Gammaproteobacteria</taxon>
        <taxon>Pasteurellales</taxon>
        <taxon>Pasteurellaceae</taxon>
        <taxon>Actinobacillus</taxon>
    </lineage>
</organism>
<reference evidence="1" key="2">
    <citation type="submission" date="2022-12" db="EMBL/GenBank/DDBJ databases">
        <authorList>
            <person name="Kardos G."/>
            <person name="Sarkozi R."/>
            <person name="Laczko L."/>
            <person name="Marton S."/>
            <person name="Makrai L."/>
            <person name="Banyai K."/>
            <person name="Fodor L."/>
        </authorList>
    </citation>
    <scope>NUCLEOTIDE SEQUENCE</scope>
    <source>
        <strain evidence="1">84/14</strain>
    </source>
</reference>
<proteinExistence type="predicted"/>
<comment type="caution">
    <text evidence="1">The sequence shown here is derived from an EMBL/GenBank/DDBJ whole genome shotgun (WGS) entry which is preliminary data.</text>
</comment>
<dbReference type="EMBL" id="JAPQFC010000572">
    <property type="protein sequence ID" value="MCY6524895.1"/>
    <property type="molecule type" value="Genomic_DNA"/>
</dbReference>
<gene>
    <name evidence="1" type="ORF">OYG11_11855</name>
</gene>
<reference evidence="1" key="1">
    <citation type="journal article" date="2021" name="Vet Sci">
        <title>O-Serogroups and Pathovirotypes of Escherichia coli Isolated from Post-Weaning Piglets Showing Diarrhoea and/or Oedema in South Korea.</title>
        <authorList>
            <person name="Byun J.W."/>
            <person name="Moon B.Y."/>
            <person name="Do K.H."/>
            <person name="Lee K."/>
            <person name="Lee H.Y."/>
            <person name="Kim W.I."/>
            <person name="So B."/>
            <person name="Lee W.K."/>
        </authorList>
    </citation>
    <scope>NUCLEOTIDE SEQUENCE</scope>
    <source>
        <strain evidence="1">84/14</strain>
    </source>
</reference>
<accession>A0A9Q4H7D8</accession>
<evidence type="ECO:0000313" key="2">
    <source>
        <dbReference type="Proteomes" id="UP001077788"/>
    </source>
</evidence>
<evidence type="ECO:0000313" key="1">
    <source>
        <dbReference type="EMBL" id="MCY6524895.1"/>
    </source>
</evidence>
<name>A0A9Q4H7D8_ACTPL</name>
<dbReference type="RefSeq" id="WP_267992074.1">
    <property type="nucleotide sequence ID" value="NZ_JAPQFC010000572.1"/>
</dbReference>
<sequence>VGQPLTIINMSFLESLTNYDSDSIHWDYYMEWLRLDPSMPSPIKRNLVLKVEAPENTGE</sequence>